<dbReference type="InterPro" id="IPR043504">
    <property type="entry name" value="Peptidase_S1_PA_chymotrypsin"/>
</dbReference>
<sequence length="674" mass="73958">MDEFRDSIARITIDGAEVRGTGFLVAPDLVATALHVVANRDDDPPSFPPGAIQLHFPGIDPPIKAVVQAVNRDADCALLRCVDAKPLATRPTLVLRELSYPGDVFTSFGYPDTQFVDGMVWSGKIRDPNAQLTNFFPKGQVPYRPVLQLFSQEAAAPGAAPQGLSGAPVIVGAAVVGLMRFALMRAGTSAAGTLYACSAADIVALAPTILSLRPGPAQTVIITPAQIEKLLPLLDVAFASDLTSLRRVVRFSLGAEAERSLPAARSLTEYATGLLEILQQQGPGTIGVLLRGVLAARPTNELKAFASDISPYALEPVDDHTQVQDTHDDCLADTIGIALTELTVLRDRAEFQSIIRSYRADFERTRQQISILAKYKELHSCLHDVQEKFEQISETVNRMKDGEAVNSYVRDHVRFLHAAVTTATSQLAGLPTADRERVWIQELDDCAAILKSVIFPQAEDPVDDSKLFGVPDRLEQTLSAATELNRDLVETAKFVRLDNLGDTMRLVEQQLGDVLQPDALQRLKDGYVAVGRLRARLSGLVAEHDEWQELNTALEAARNERTKHQPQAKFTSWKLFRNQLVGLCGTFPSELWAADLTAMMKPWMADTPPPEPRLATSAEKLDNQFVDFYKTCVDRFIDVDDELNRLCRRIVPFGLPLTVLTKLRQQPTQAAGQG</sequence>
<evidence type="ECO:0000313" key="2">
    <source>
        <dbReference type="Proteomes" id="UP000011841"/>
    </source>
</evidence>
<dbReference type="Pfam" id="PF13365">
    <property type="entry name" value="Trypsin_2"/>
    <property type="match status" value="1"/>
</dbReference>
<keyword evidence="2" id="KW-1185">Reference proteome</keyword>
<reference evidence="1 2" key="1">
    <citation type="journal article" date="2013" name="Appl. Environ. Microbiol.">
        <title>Genome analysis suggests that the soil oligotrophic bacterium Agromonas oligotrophica (Bradyrhizobium oligotrophicum) is a nitrogen-fixing symbiont of Aeschynomene indica.</title>
        <authorList>
            <person name="Okubo T."/>
            <person name="Fukushima S."/>
            <person name="Itakura M."/>
            <person name="Oshima K."/>
            <person name="Longtonglang A."/>
            <person name="Teaumroong N."/>
            <person name="Mitsui H."/>
            <person name="Hattori M."/>
            <person name="Hattori R."/>
            <person name="Hattori T."/>
            <person name="Minamisawa K."/>
        </authorList>
    </citation>
    <scope>NUCLEOTIDE SEQUENCE [LARGE SCALE GENOMIC DNA]</scope>
    <source>
        <strain evidence="1 2">S58</strain>
    </source>
</reference>
<accession>M4Z7H6</accession>
<dbReference type="RefSeq" id="WP_015666606.1">
    <property type="nucleotide sequence ID" value="NC_020453.1"/>
</dbReference>
<protein>
    <recommendedName>
        <fullName evidence="3">Serine protease</fullName>
    </recommendedName>
</protein>
<dbReference type="HOGENOM" id="CLU_425580_0_0_5"/>
<dbReference type="EMBL" id="AP012603">
    <property type="protein sequence ID" value="BAM89494.1"/>
    <property type="molecule type" value="Genomic_DNA"/>
</dbReference>
<dbReference type="eggNOG" id="COG0265">
    <property type="taxonomic scope" value="Bacteria"/>
</dbReference>
<name>M4Z7H6_9BRAD</name>
<dbReference type="InterPro" id="IPR009003">
    <property type="entry name" value="Peptidase_S1_PA"/>
</dbReference>
<dbReference type="AlphaFoldDB" id="M4Z7H6"/>
<dbReference type="STRING" id="1245469.S58_35010"/>
<evidence type="ECO:0000313" key="1">
    <source>
        <dbReference type="EMBL" id="BAM89494.1"/>
    </source>
</evidence>
<evidence type="ECO:0008006" key="3">
    <source>
        <dbReference type="Google" id="ProtNLM"/>
    </source>
</evidence>
<dbReference type="SUPFAM" id="SSF50494">
    <property type="entry name" value="Trypsin-like serine proteases"/>
    <property type="match status" value="1"/>
</dbReference>
<dbReference type="Gene3D" id="2.40.10.10">
    <property type="entry name" value="Trypsin-like serine proteases"/>
    <property type="match status" value="1"/>
</dbReference>
<dbReference type="GeneID" id="301817338"/>
<dbReference type="KEGG" id="aol:S58_35010"/>
<gene>
    <name evidence="1" type="ORF">S58_35010</name>
</gene>
<organism evidence="1 2">
    <name type="scientific">Bradyrhizobium oligotrophicum S58</name>
    <dbReference type="NCBI Taxonomy" id="1245469"/>
    <lineage>
        <taxon>Bacteria</taxon>
        <taxon>Pseudomonadati</taxon>
        <taxon>Pseudomonadota</taxon>
        <taxon>Alphaproteobacteria</taxon>
        <taxon>Hyphomicrobiales</taxon>
        <taxon>Nitrobacteraceae</taxon>
        <taxon>Bradyrhizobium</taxon>
    </lineage>
</organism>
<proteinExistence type="predicted"/>
<dbReference type="OrthoDB" id="267336at2"/>
<dbReference type="Proteomes" id="UP000011841">
    <property type="component" value="Chromosome"/>
</dbReference>
<dbReference type="PATRIC" id="fig|1245469.3.peg.3571"/>